<proteinExistence type="predicted"/>
<sequence>MSDVGVSLQRDPLNQHRRANRKQSWDSGKLANIPLSILVKARGDGVSGARLRWARNNMTCCTAAATLKGTRLP</sequence>
<gene>
    <name evidence="1" type="ORF">DPEC_G00012120</name>
</gene>
<evidence type="ECO:0000313" key="2">
    <source>
        <dbReference type="Proteomes" id="UP001157502"/>
    </source>
</evidence>
<accession>A0ACC2HM57</accession>
<name>A0ACC2HM57_DALPE</name>
<evidence type="ECO:0000313" key="1">
    <source>
        <dbReference type="EMBL" id="KAJ8016897.1"/>
    </source>
</evidence>
<reference evidence="1" key="1">
    <citation type="submission" date="2021-05" db="EMBL/GenBank/DDBJ databases">
        <authorList>
            <person name="Pan Q."/>
            <person name="Jouanno E."/>
            <person name="Zahm M."/>
            <person name="Klopp C."/>
            <person name="Cabau C."/>
            <person name="Louis A."/>
            <person name="Berthelot C."/>
            <person name="Parey E."/>
            <person name="Roest Crollius H."/>
            <person name="Montfort J."/>
            <person name="Robinson-Rechavi M."/>
            <person name="Bouchez O."/>
            <person name="Lampietro C."/>
            <person name="Lopez Roques C."/>
            <person name="Donnadieu C."/>
            <person name="Postlethwait J."/>
            <person name="Bobe J."/>
            <person name="Dillon D."/>
            <person name="Chandos A."/>
            <person name="von Hippel F."/>
            <person name="Guiguen Y."/>
        </authorList>
    </citation>
    <scope>NUCLEOTIDE SEQUENCE</scope>
    <source>
        <strain evidence="1">YG-Jan2019</strain>
    </source>
</reference>
<comment type="caution">
    <text evidence="1">The sequence shown here is derived from an EMBL/GenBank/DDBJ whole genome shotgun (WGS) entry which is preliminary data.</text>
</comment>
<dbReference type="EMBL" id="CM055728">
    <property type="protein sequence ID" value="KAJ8016897.1"/>
    <property type="molecule type" value="Genomic_DNA"/>
</dbReference>
<protein>
    <submittedName>
        <fullName evidence="1">Uncharacterized protein</fullName>
    </submittedName>
</protein>
<dbReference type="Proteomes" id="UP001157502">
    <property type="component" value="Chromosome 1"/>
</dbReference>
<keyword evidence="2" id="KW-1185">Reference proteome</keyword>
<organism evidence="1 2">
    <name type="scientific">Dallia pectoralis</name>
    <name type="common">Alaska blackfish</name>
    <dbReference type="NCBI Taxonomy" id="75939"/>
    <lineage>
        <taxon>Eukaryota</taxon>
        <taxon>Metazoa</taxon>
        <taxon>Chordata</taxon>
        <taxon>Craniata</taxon>
        <taxon>Vertebrata</taxon>
        <taxon>Euteleostomi</taxon>
        <taxon>Actinopterygii</taxon>
        <taxon>Neopterygii</taxon>
        <taxon>Teleostei</taxon>
        <taxon>Protacanthopterygii</taxon>
        <taxon>Esociformes</taxon>
        <taxon>Umbridae</taxon>
        <taxon>Dallia</taxon>
    </lineage>
</organism>